<evidence type="ECO:0000256" key="1">
    <source>
        <dbReference type="ARBA" id="ARBA00022729"/>
    </source>
</evidence>
<feature type="signal peptide" evidence="2">
    <location>
        <begin position="1"/>
        <end position="23"/>
    </location>
</feature>
<dbReference type="OrthoDB" id="9765879at2"/>
<evidence type="ECO:0000313" key="5">
    <source>
        <dbReference type="Proteomes" id="UP000294564"/>
    </source>
</evidence>
<dbReference type="Proteomes" id="UP000294564">
    <property type="component" value="Unassembled WGS sequence"/>
</dbReference>
<organism evidence="4 5">
    <name type="scientific">Tenacibaculum skagerrakense</name>
    <dbReference type="NCBI Taxonomy" id="186571"/>
    <lineage>
        <taxon>Bacteria</taxon>
        <taxon>Pseudomonadati</taxon>
        <taxon>Bacteroidota</taxon>
        <taxon>Flavobacteriia</taxon>
        <taxon>Flavobacteriales</taxon>
        <taxon>Flavobacteriaceae</taxon>
        <taxon>Tenacibaculum</taxon>
    </lineage>
</organism>
<name>A0A4R2NNW4_9FLAO</name>
<reference evidence="4 5" key="1">
    <citation type="submission" date="2019-03" db="EMBL/GenBank/DDBJ databases">
        <title>Genomic Encyclopedia of Type Strains, Phase IV (KMG-IV): sequencing the most valuable type-strain genomes for metagenomic binning, comparative biology and taxonomic classification.</title>
        <authorList>
            <person name="Goeker M."/>
        </authorList>
    </citation>
    <scope>NUCLEOTIDE SEQUENCE [LARGE SCALE GENOMIC DNA]</scope>
    <source>
        <strain evidence="4 5">DSM 14836</strain>
    </source>
</reference>
<feature type="domain" description="Secretion system C-terminal sorting" evidence="3">
    <location>
        <begin position="427"/>
        <end position="498"/>
    </location>
</feature>
<evidence type="ECO:0000259" key="3">
    <source>
        <dbReference type="Pfam" id="PF18962"/>
    </source>
</evidence>
<keyword evidence="1 2" id="KW-0732">Signal</keyword>
<evidence type="ECO:0000313" key="4">
    <source>
        <dbReference type="EMBL" id="TCP23302.1"/>
    </source>
</evidence>
<sequence length="500" mass="56175">MKIMKKALLFFAISILTMNLSMAQDCEMRPYHSQYVVSGNFTQNNSNDHLINDIVMLNKIPAATIAYDSFTIDLLTSDGSGERVLQKSSNVIYYDLTKVNGRMVRGDFDNDGHIDDFILIYKTGASSMRFDLFQSNGASQPTFTQSTVYTLDGYDPDKITGRVVSGDFDGDEKWDDIAVFYDYGNGETRIHTFRSNGNTFTYSSSVGWWNSTGYSADKITHRVVSGDFDHDGRVDDIAAFYDYGNGGTRIHVWISNGSSFTYQSSFGWWNATGYSANKVTGRVISLNIDRDGNNYDDIAVFYDYGPGDYKLHVFESNGNSFEYSKGPSGWWSSDSSNIPVAGHAFSMFGKLVEIDSRSWPNQGKPSDIVVFNAVMPTYSGDFVYDRYQFWKSKKGLKGQKVVYSTPKYCESKSNGDDVVIEELISAYPNPTKSTTTLEIDESLVNSIIELQVHDMYGRLIFSTNRIASNIEVDLTREISGVYLAKLIGRETTYTLKIIKE</sequence>
<dbReference type="Gene3D" id="2.40.128.340">
    <property type="match status" value="2"/>
</dbReference>
<dbReference type="NCBIfam" id="TIGR04183">
    <property type="entry name" value="Por_Secre_tail"/>
    <property type="match status" value="1"/>
</dbReference>
<dbReference type="InterPro" id="IPR026444">
    <property type="entry name" value="Secre_tail"/>
</dbReference>
<keyword evidence="5" id="KW-1185">Reference proteome</keyword>
<proteinExistence type="predicted"/>
<gene>
    <name evidence="4" type="ORF">EV195_10926</name>
</gene>
<comment type="caution">
    <text evidence="4">The sequence shown here is derived from an EMBL/GenBank/DDBJ whole genome shotgun (WGS) entry which is preliminary data.</text>
</comment>
<dbReference type="EMBL" id="SLXM01000009">
    <property type="protein sequence ID" value="TCP23302.1"/>
    <property type="molecule type" value="Genomic_DNA"/>
</dbReference>
<feature type="chain" id="PRO_5020778773" evidence="2">
    <location>
        <begin position="24"/>
        <end position="500"/>
    </location>
</feature>
<dbReference type="InterPro" id="IPR028994">
    <property type="entry name" value="Integrin_alpha_N"/>
</dbReference>
<dbReference type="Pfam" id="PF18962">
    <property type="entry name" value="Por_Secre_tail"/>
    <property type="match status" value="1"/>
</dbReference>
<evidence type="ECO:0000256" key="2">
    <source>
        <dbReference type="SAM" id="SignalP"/>
    </source>
</evidence>
<accession>A0A4R2NNW4</accession>
<dbReference type="SUPFAM" id="SSF69318">
    <property type="entry name" value="Integrin alpha N-terminal domain"/>
    <property type="match status" value="1"/>
</dbReference>
<protein>
    <submittedName>
        <fullName evidence="4">Putative secreted protein (Por secretion system target)</fullName>
    </submittedName>
</protein>
<dbReference type="AlphaFoldDB" id="A0A4R2NNW4"/>